<gene>
    <name evidence="3" type="ORF">V9385_06745</name>
</gene>
<dbReference type="SMART" id="SM00822">
    <property type="entry name" value="PKS_KR"/>
    <property type="match status" value="1"/>
</dbReference>
<dbReference type="Proteomes" id="UP001375228">
    <property type="component" value="Chromosome"/>
</dbReference>
<sequence length="322" mass="34309">MDRRTVLVTGASGFVGSALCRTLADRGERLRAALRGAGQLVPSGTQAVIVSDLNGSTDWADALAGVDVLVHAAGRVHVMKEAATDSLAAFRQVNVEGTLNLAQQAAAAGVRRFIYISSIKVNGEASDSGRPLFANDAPAPQDAYGISKHEAEQGLFKMASGCDMEVVVIRPVLVYGPGVKANFYSMLRWVQSGVPLPFGAVDNRRSLVALSNLIDLIMVCLDHPRAANEVFIASDGEDVSLPQLLRGLGVALSRPARLLPVPVPLIKLAAGILGRADLTQRLLGSLRVDITKNRELLGWEPPFSLEQGLQVTARSFLENRQS</sequence>
<dbReference type="SUPFAM" id="SSF51735">
    <property type="entry name" value="NAD(P)-binding Rossmann-fold domains"/>
    <property type="match status" value="1"/>
</dbReference>
<evidence type="ECO:0000313" key="3">
    <source>
        <dbReference type="EMBL" id="WWY22293.1"/>
    </source>
</evidence>
<feature type="domain" description="Ketoreductase" evidence="2">
    <location>
        <begin position="4"/>
        <end position="143"/>
    </location>
</feature>
<accession>A0ABZ2JMQ1</accession>
<protein>
    <submittedName>
        <fullName evidence="3">SDR family oxidoreductase</fullName>
    </submittedName>
</protein>
<organism evidence="3 4">
    <name type="scientific">Pseudomonas juntendi</name>
    <dbReference type="NCBI Taxonomy" id="2666183"/>
    <lineage>
        <taxon>Bacteria</taxon>
        <taxon>Pseudomonadati</taxon>
        <taxon>Pseudomonadota</taxon>
        <taxon>Gammaproteobacteria</taxon>
        <taxon>Pseudomonadales</taxon>
        <taxon>Pseudomonadaceae</taxon>
        <taxon>Pseudomonas</taxon>
    </lineage>
</organism>
<dbReference type="InterPro" id="IPR051783">
    <property type="entry name" value="NAD(P)-dependent_oxidoreduct"/>
</dbReference>
<dbReference type="InterPro" id="IPR036291">
    <property type="entry name" value="NAD(P)-bd_dom_sf"/>
</dbReference>
<dbReference type="CDD" id="cd05232">
    <property type="entry name" value="UDP_G4E_4_SDR_e"/>
    <property type="match status" value="1"/>
</dbReference>
<dbReference type="Gene3D" id="3.40.50.720">
    <property type="entry name" value="NAD(P)-binding Rossmann-like Domain"/>
    <property type="match status" value="1"/>
</dbReference>
<dbReference type="PANTHER" id="PTHR48079">
    <property type="entry name" value="PROTEIN YEEZ"/>
    <property type="match status" value="1"/>
</dbReference>
<name>A0ABZ2JMQ1_9PSED</name>
<reference evidence="3 4" key="1">
    <citation type="submission" date="2024-03" db="EMBL/GenBank/DDBJ databases">
        <title>Pseudomonas juntendi.</title>
        <authorList>
            <person name="Liu Y."/>
        </authorList>
    </citation>
    <scope>NUCLEOTIDE SEQUENCE [LARGE SCALE GENOMIC DNA]</scope>
    <source>
        <strain evidence="3 4">L4046hy</strain>
    </source>
</reference>
<proteinExistence type="inferred from homology"/>
<dbReference type="InterPro" id="IPR001509">
    <property type="entry name" value="Epimerase_deHydtase"/>
</dbReference>
<evidence type="ECO:0000259" key="2">
    <source>
        <dbReference type="SMART" id="SM00822"/>
    </source>
</evidence>
<dbReference type="InterPro" id="IPR057326">
    <property type="entry name" value="KR_dom"/>
</dbReference>
<evidence type="ECO:0000313" key="4">
    <source>
        <dbReference type="Proteomes" id="UP001375228"/>
    </source>
</evidence>
<dbReference type="PANTHER" id="PTHR48079:SF6">
    <property type="entry name" value="NAD(P)-BINDING DOMAIN-CONTAINING PROTEIN-RELATED"/>
    <property type="match status" value="1"/>
</dbReference>
<keyword evidence="4" id="KW-1185">Reference proteome</keyword>
<dbReference type="EMBL" id="CP146691">
    <property type="protein sequence ID" value="WWY22293.1"/>
    <property type="molecule type" value="Genomic_DNA"/>
</dbReference>
<dbReference type="Pfam" id="PF01370">
    <property type="entry name" value="Epimerase"/>
    <property type="match status" value="1"/>
</dbReference>
<dbReference type="RefSeq" id="WP_144187829.1">
    <property type="nucleotide sequence ID" value="NZ_CP146690.1"/>
</dbReference>
<evidence type="ECO:0000256" key="1">
    <source>
        <dbReference type="ARBA" id="ARBA00006484"/>
    </source>
</evidence>
<comment type="similarity">
    <text evidence="1">Belongs to the short-chain dehydrogenases/reductases (SDR) family.</text>
</comment>